<feature type="compositionally biased region" description="Polar residues" evidence="2">
    <location>
        <begin position="108"/>
        <end position="118"/>
    </location>
</feature>
<evidence type="ECO:0000313" key="4">
    <source>
        <dbReference type="Proteomes" id="UP000275078"/>
    </source>
</evidence>
<feature type="region of interest" description="Disordered" evidence="2">
    <location>
        <begin position="1491"/>
        <end position="1554"/>
    </location>
</feature>
<feature type="compositionally biased region" description="Pro residues" evidence="2">
    <location>
        <begin position="443"/>
        <end position="455"/>
    </location>
</feature>
<keyword evidence="4" id="KW-1185">Reference proteome</keyword>
<feature type="compositionally biased region" description="Basic and acidic residues" evidence="2">
    <location>
        <begin position="353"/>
        <end position="364"/>
    </location>
</feature>
<feature type="region of interest" description="Disordered" evidence="2">
    <location>
        <begin position="108"/>
        <end position="513"/>
    </location>
</feature>
<feature type="region of interest" description="Disordered" evidence="2">
    <location>
        <begin position="1347"/>
        <end position="1439"/>
    </location>
</feature>
<feature type="compositionally biased region" description="Acidic residues" evidence="2">
    <location>
        <begin position="132"/>
        <end position="141"/>
    </location>
</feature>
<dbReference type="STRING" id="1160509.A0A3N4I0M6"/>
<organism evidence="3 4">
    <name type="scientific">Ascobolus immersus RN42</name>
    <dbReference type="NCBI Taxonomy" id="1160509"/>
    <lineage>
        <taxon>Eukaryota</taxon>
        <taxon>Fungi</taxon>
        <taxon>Dikarya</taxon>
        <taxon>Ascomycota</taxon>
        <taxon>Pezizomycotina</taxon>
        <taxon>Pezizomycetes</taxon>
        <taxon>Pezizales</taxon>
        <taxon>Ascobolaceae</taxon>
        <taxon>Ascobolus</taxon>
    </lineage>
</organism>
<feature type="compositionally biased region" description="Basic and acidic residues" evidence="2">
    <location>
        <begin position="288"/>
        <end position="306"/>
    </location>
</feature>
<feature type="compositionally biased region" description="Polar residues" evidence="2">
    <location>
        <begin position="466"/>
        <end position="475"/>
    </location>
</feature>
<feature type="compositionally biased region" description="Polar residues" evidence="2">
    <location>
        <begin position="1396"/>
        <end position="1419"/>
    </location>
</feature>
<evidence type="ECO:0000313" key="3">
    <source>
        <dbReference type="EMBL" id="RPA79519.1"/>
    </source>
</evidence>
<evidence type="ECO:0000256" key="1">
    <source>
        <dbReference type="SAM" id="Coils"/>
    </source>
</evidence>
<evidence type="ECO:0000256" key="2">
    <source>
        <dbReference type="SAM" id="MobiDB-lite"/>
    </source>
</evidence>
<feature type="compositionally biased region" description="Basic and acidic residues" evidence="2">
    <location>
        <begin position="317"/>
        <end position="329"/>
    </location>
</feature>
<feature type="coiled-coil region" evidence="1">
    <location>
        <begin position="546"/>
        <end position="580"/>
    </location>
</feature>
<feature type="compositionally biased region" description="Basic and acidic residues" evidence="2">
    <location>
        <begin position="486"/>
        <end position="511"/>
    </location>
</feature>
<dbReference type="PANTHER" id="PTHR23159:SF60">
    <property type="entry name" value="SPINDLE ASSEMBLY ABNORMAL PROTEIN 4"/>
    <property type="match status" value="1"/>
</dbReference>
<accession>A0A3N4I0M6</accession>
<feature type="compositionally biased region" description="Basic and acidic residues" evidence="2">
    <location>
        <begin position="1529"/>
        <end position="1554"/>
    </location>
</feature>
<feature type="compositionally biased region" description="Pro residues" evidence="2">
    <location>
        <begin position="153"/>
        <end position="182"/>
    </location>
</feature>
<sequence>MADNDTLPTPDFTTPGPSPQKQHIPASPARFPAVGRERGQDSTRSPFRPLVNSTFGGAASGAFRVNNAPTGGGGLLGKMNMMSSIHPAKLPVPGEGRKEAVPDYYTTTPAKTTISQMGSDDDVWNDLKDINGGDEVEEEKTEEIPQRSSEKPPSSPPPRPPPSPPPPPPPPPPPQQQPPPTPRLQERHHDGRSARRSATEATRPAGPYPPTPSRPHPESSSQESKHYDRHRSSAHRSQSNIEPPREKGRRPSTAREPVNSDIHSSSQQQPSSQPPPNQEEYMQQQRQQDYERQTRREERRAARAHADAAALAAAQKPVEEPPPEAKRDVSVAASEKGAPADPICLDDEEDDILYDHEEEAREADAMQGVEQQVESKPHHPSKAKADAGLMPPPPPPTPGRRRPPPGALAGLESGRVSNDGRPPSRDGRRKRSREELSFQSHQPPQPPYQQPPQPSPRLQQTPSTPLKPSTGVTPRSQPPTPTKHRERIDLTAEPEDSHSYPGQEDRRRQRAESVAAFRSVYESVSQQGSQNLSHGSSAQFQMLALMQSVEEANKTLHENLTAAEREIDHQKELAIRARKDNIKLESEMSKYKNVLGTAKAHFNRLQNFVEGLGRDVTGLSAKRNFLTENVKEAAMARDDLRMEMASMREMVNAHTQRMLERGEPLSRLHHQVTMTLDKERALDSASKELHQKTGLLVEERARTQELQKQLQESQQYARQLLAAIKRLEEKAEEAKQDGADTLEIAKMLRDTTSSQKEEFQLSLTRVLQKTDENGVKIESIEGSFKTWLKEEKDSDFAVLSSRQDALLEVLKEMKDAFSQNSSSVVNLSEGLMAEIVKLASSEKLDCLSTSIEESRECITSVIKKETEEFVRLLDAGNQKTSDAIVALIEREKVAQTKLVEELTRAKQGMEVATTEKDMLEKLVVELRKEVDLLHKAPLTEKEAYRALEERTISLEQDLLKTTTAKDLALKDLDSVKLELKHERDRYEEARIRIANFEKERSEHAGKIQENLKDERIQMETIARKLREAEMIKSENRIKILDAEIVELKGRLEGREQERREMEEMKRECGEVKKRLAESLEMVASRAKEVDWLKEELKELSTVEKDRDKLREDVEAARKKINNINEEAMDAAIKHEEVVQALEADKDKLNDQIMQLRQEINDKRTMVEAEKINITRVTTLQESLQDQLAEVKAERDKLHSTLITEAKTQLEMKMAMEQTEKLCKLHEDKISQLETDLTGYKNDLDVTKTRAAELSSEKRAMAAELSVATDHLRELEERDAHLKSVYEKWDKARKQLIEAKTQKTKNQRQKGSALVNMFVEKVRTALDDFHTVAMRLWFDQEFIPDPTIDLPPLPTSSTQNSPLTEPHTSLLDSDPPQPPPATPTPARSGAKIRLAPSTKSPNPRLTTPSSASGSGPVTRTQTRHIAKATQSDPNTNTFGGGTVNSLRFTAVNASRSTPTATNARILVRKGQRAPVANVGPVTTVGRRKRLIEDDEGSSQVEVEEKGKTTNRGVAKAFKRARTESEDEVERIESTPQERVDRGEKEKEGKRASRRR</sequence>
<dbReference type="Proteomes" id="UP000275078">
    <property type="component" value="Unassembled WGS sequence"/>
</dbReference>
<feature type="coiled-coil region" evidence="1">
    <location>
        <begin position="969"/>
        <end position="1277"/>
    </location>
</feature>
<feature type="coiled-coil region" evidence="1">
    <location>
        <begin position="909"/>
        <end position="936"/>
    </location>
</feature>
<feature type="compositionally biased region" description="Basic and acidic residues" evidence="2">
    <location>
        <begin position="422"/>
        <end position="436"/>
    </location>
</feature>
<feature type="region of interest" description="Disordered" evidence="2">
    <location>
        <begin position="1"/>
        <end position="60"/>
    </location>
</feature>
<dbReference type="EMBL" id="ML119698">
    <property type="protein sequence ID" value="RPA79519.1"/>
    <property type="molecule type" value="Genomic_DNA"/>
</dbReference>
<keyword evidence="1" id="KW-0175">Coiled coil</keyword>
<gene>
    <name evidence="3" type="ORF">BJ508DRAFT_377603</name>
</gene>
<name>A0A3N4I0M6_ASCIM</name>
<reference evidence="3 4" key="1">
    <citation type="journal article" date="2018" name="Nat. Ecol. Evol.">
        <title>Pezizomycetes genomes reveal the molecular basis of ectomycorrhizal truffle lifestyle.</title>
        <authorList>
            <person name="Murat C."/>
            <person name="Payen T."/>
            <person name="Noel B."/>
            <person name="Kuo A."/>
            <person name="Morin E."/>
            <person name="Chen J."/>
            <person name="Kohler A."/>
            <person name="Krizsan K."/>
            <person name="Balestrini R."/>
            <person name="Da Silva C."/>
            <person name="Montanini B."/>
            <person name="Hainaut M."/>
            <person name="Levati E."/>
            <person name="Barry K.W."/>
            <person name="Belfiori B."/>
            <person name="Cichocki N."/>
            <person name="Clum A."/>
            <person name="Dockter R.B."/>
            <person name="Fauchery L."/>
            <person name="Guy J."/>
            <person name="Iotti M."/>
            <person name="Le Tacon F."/>
            <person name="Lindquist E.A."/>
            <person name="Lipzen A."/>
            <person name="Malagnac F."/>
            <person name="Mello A."/>
            <person name="Molinier V."/>
            <person name="Miyauchi S."/>
            <person name="Poulain J."/>
            <person name="Riccioni C."/>
            <person name="Rubini A."/>
            <person name="Sitrit Y."/>
            <person name="Splivallo R."/>
            <person name="Traeger S."/>
            <person name="Wang M."/>
            <person name="Zifcakova L."/>
            <person name="Wipf D."/>
            <person name="Zambonelli A."/>
            <person name="Paolocci F."/>
            <person name="Nowrousian M."/>
            <person name="Ottonello S."/>
            <person name="Baldrian P."/>
            <person name="Spatafora J.W."/>
            <person name="Henrissat B."/>
            <person name="Nagy L.G."/>
            <person name="Aury J.M."/>
            <person name="Wincker P."/>
            <person name="Grigoriev I.V."/>
            <person name="Bonfante P."/>
            <person name="Martin F.M."/>
        </authorList>
    </citation>
    <scope>NUCLEOTIDE SEQUENCE [LARGE SCALE GENOMIC DNA]</scope>
    <source>
        <strain evidence="3 4">RN42</strain>
    </source>
</reference>
<dbReference type="PANTHER" id="PTHR23159">
    <property type="entry name" value="CENTROSOMAL PROTEIN 2"/>
    <property type="match status" value="1"/>
</dbReference>
<feature type="compositionally biased region" description="Polar residues" evidence="2">
    <location>
        <begin position="1427"/>
        <end position="1439"/>
    </location>
</feature>
<feature type="compositionally biased region" description="Polar residues" evidence="2">
    <location>
        <begin position="1357"/>
        <end position="1370"/>
    </location>
</feature>
<protein>
    <submittedName>
        <fullName evidence="3">Uncharacterized protein</fullName>
    </submittedName>
</protein>
<feature type="compositionally biased region" description="Low complexity" evidence="2">
    <location>
        <begin position="278"/>
        <end position="287"/>
    </location>
</feature>
<proteinExistence type="predicted"/>
<feature type="coiled-coil region" evidence="1">
    <location>
        <begin position="696"/>
        <end position="744"/>
    </location>
</feature>
<feature type="compositionally biased region" description="Basic and acidic residues" evidence="2">
    <location>
        <begin position="184"/>
        <end position="193"/>
    </location>
</feature>